<gene>
    <name evidence="1" type="ORF">ACEZ3G_01655</name>
</gene>
<dbReference type="EMBL" id="JBHFPV010000001">
    <property type="protein sequence ID" value="MFH6602164.1"/>
    <property type="molecule type" value="Genomic_DNA"/>
</dbReference>
<keyword evidence="1" id="KW-0808">Transferase</keyword>
<organism evidence="1 2">
    <name type="scientific">Meishania litoralis</name>
    <dbReference type="NCBI Taxonomy" id="3434685"/>
    <lineage>
        <taxon>Bacteria</taxon>
        <taxon>Pseudomonadati</taxon>
        <taxon>Bacteroidota</taxon>
        <taxon>Flavobacteriia</taxon>
        <taxon>Flavobacteriales</taxon>
        <taxon>Flavobacteriaceae</taxon>
        <taxon>Meishania</taxon>
    </lineage>
</organism>
<reference evidence="1" key="1">
    <citation type="submission" date="2024-09" db="EMBL/GenBank/DDBJ databases">
        <authorList>
            <person name="Liu J."/>
        </authorList>
    </citation>
    <scope>NUCLEOTIDE SEQUENCE</scope>
    <source>
        <strain evidence="1">NBU2967</strain>
    </source>
</reference>
<proteinExistence type="predicted"/>
<name>A0ACC7LFG4_9FLAO</name>
<protein>
    <submittedName>
        <fullName evidence="1">Sensor histidine kinase</fullName>
    </submittedName>
</protein>
<keyword evidence="1" id="KW-0418">Kinase</keyword>
<sequence length="578" mass="66142">MDYECASHKIEIQRDEELSNPIEVLLKIVQFQESQHFDQGLPKTSSIDSTITHLIIGHNELLKENYSSIKSYEAFSRALNISNTIGNKELTKFCIISILQLLRKEIFIGSRQFEIYLNQFRDLIDSRDDEIILAYFDVVFSSKENEDLTVDEGYAKKMEKLDMYFEHLPRTHPYFPYYAYEKGAQFKLGDAYGEATTWFKNALDYCDKPHLNNLKSTLYWQLSHNYLLGGNLQNAEFYLRLSEEWSTGLRGQFYDHRLKAWILDAKKEFDSAYYYLNSSVELEYKMGAKNNTLETALLSVENETEKLKLDKLQLDNRRKTNQNYLIMALALLAIGTTTAVFLQKNATRKRQLAEQTALLEQQKVATLLKEQELVSIDAMIAGQEKERQKVANELHDDLGSLMATVKLHFDNVKVDEKDPAMKKAQDLLEKAYQKIRGMAHAKNSGVMANQGLLPAVQKMAKTINETNALQVTVEDFGLSDRMENSLELTLFRILQELVANIIKHAKATRANIQFTQHEDSLNIIVEDNGKGFDMSAVRRNDHGMGLGTIEKRIEHLEGSFTVDSVPGKGTSILIDIPV</sequence>
<accession>A0ACC7LFG4</accession>
<comment type="caution">
    <text evidence="1">The sequence shown here is derived from an EMBL/GenBank/DDBJ whole genome shotgun (WGS) entry which is preliminary data.</text>
</comment>
<keyword evidence="2" id="KW-1185">Reference proteome</keyword>
<evidence type="ECO:0000313" key="1">
    <source>
        <dbReference type="EMBL" id="MFH6602164.1"/>
    </source>
</evidence>
<evidence type="ECO:0000313" key="2">
    <source>
        <dbReference type="Proteomes" id="UP001595191"/>
    </source>
</evidence>
<dbReference type="Proteomes" id="UP001595191">
    <property type="component" value="Unassembled WGS sequence"/>
</dbReference>